<dbReference type="PANTHER" id="PTHR33529:SF6">
    <property type="entry name" value="YJGP_YJGQ FAMILY PERMEASE"/>
    <property type="match status" value="1"/>
</dbReference>
<dbReference type="InterPro" id="IPR005495">
    <property type="entry name" value="LptG/LptF_permease"/>
</dbReference>
<organism evidence="7">
    <name type="scientific">Candidatus Caldatribacterium californiense</name>
    <dbReference type="NCBI Taxonomy" id="1454726"/>
    <lineage>
        <taxon>Bacteria</taxon>
        <taxon>Pseudomonadati</taxon>
        <taxon>Atribacterota</taxon>
        <taxon>Atribacteria</taxon>
        <taxon>Atribacterales</taxon>
        <taxon>Candidatus Caldatribacteriaceae</taxon>
        <taxon>Candidatus Caldatribacterium</taxon>
    </lineage>
</organism>
<keyword evidence="3 6" id="KW-0812">Transmembrane</keyword>
<dbReference type="Pfam" id="PF03739">
    <property type="entry name" value="LptF_LptG"/>
    <property type="match status" value="1"/>
</dbReference>
<reference evidence="7" key="1">
    <citation type="journal article" date="2020" name="mSystems">
        <title>Genome- and Community-Level Interaction Insights into Carbon Utilization and Element Cycling Functions of Hydrothermarchaeota in Hydrothermal Sediment.</title>
        <authorList>
            <person name="Zhou Z."/>
            <person name="Liu Y."/>
            <person name="Xu W."/>
            <person name="Pan J."/>
            <person name="Luo Z.H."/>
            <person name="Li M."/>
        </authorList>
    </citation>
    <scope>NUCLEOTIDE SEQUENCE [LARGE SCALE GENOMIC DNA]</scope>
    <source>
        <strain evidence="7">SpSt-747</strain>
    </source>
</reference>
<keyword evidence="4 6" id="KW-1133">Transmembrane helix</keyword>
<comment type="caution">
    <text evidence="7">The sequence shown here is derived from an EMBL/GenBank/DDBJ whole genome shotgun (WGS) entry which is preliminary data.</text>
</comment>
<feature type="transmembrane region" description="Helical" evidence="6">
    <location>
        <begin position="337"/>
        <end position="358"/>
    </location>
</feature>
<proteinExistence type="predicted"/>
<gene>
    <name evidence="7" type="ORF">ENV30_02010</name>
</gene>
<dbReference type="GO" id="GO:0043190">
    <property type="term" value="C:ATP-binding cassette (ABC) transporter complex"/>
    <property type="evidence" value="ECO:0007669"/>
    <property type="project" value="TreeGrafter"/>
</dbReference>
<feature type="transmembrane region" description="Helical" evidence="6">
    <location>
        <begin position="55"/>
        <end position="75"/>
    </location>
</feature>
<dbReference type="EMBL" id="DTFV01000035">
    <property type="protein sequence ID" value="HGI30078.1"/>
    <property type="molecule type" value="Genomic_DNA"/>
</dbReference>
<comment type="subcellular location">
    <subcellularLocation>
        <location evidence="1">Cell membrane</location>
        <topology evidence="1">Multi-pass membrane protein</topology>
    </subcellularLocation>
</comment>
<feature type="transmembrane region" description="Helical" evidence="6">
    <location>
        <begin position="14"/>
        <end position="35"/>
    </location>
</feature>
<evidence type="ECO:0000256" key="2">
    <source>
        <dbReference type="ARBA" id="ARBA00022475"/>
    </source>
</evidence>
<sequence>MFVRILDRYVVRETALGMFTWVGAVTIVMLVQTLFELMDFFVNQKVPFLITLEILLLYIPAQMVMTFPISGLLAAELNMGRLCRDSELVAIEASGVSIRRFLLPYLGFSLLVAFGSFLLNDFIVPETNHRAQTLIRYYVYKKAPPKIQQNVFFRDAENRYFYVNELDATTWEMRNVIIYELGKGRKFPDVILSEKARWVEDQWVLEKGVLHRYGEDGYLEEEVEFAVMRIDMKEELREFFEKQRSPEEMSSRELRKQIAILRQAGSETQKLEVAYHFKFSLPFSAVVFMLMGMPLGVQKTRDTKALGVIVTVILAFVYYMLLSIFRSLGRGDVLLPWLSAWMPNFLFGGLGIVLYGMVDWR</sequence>
<evidence type="ECO:0000256" key="5">
    <source>
        <dbReference type="ARBA" id="ARBA00023136"/>
    </source>
</evidence>
<keyword evidence="5 6" id="KW-0472">Membrane</keyword>
<keyword evidence="2" id="KW-1003">Cell membrane</keyword>
<accession>A0A7V3YFE8</accession>
<protein>
    <submittedName>
        <fullName evidence="7">YjgP/YjgQ family permease</fullName>
    </submittedName>
</protein>
<evidence type="ECO:0000256" key="6">
    <source>
        <dbReference type="SAM" id="Phobius"/>
    </source>
</evidence>
<dbReference type="AlphaFoldDB" id="A0A7V3YFE8"/>
<name>A0A7V3YFE8_9BACT</name>
<evidence type="ECO:0000313" key="7">
    <source>
        <dbReference type="EMBL" id="HGI30078.1"/>
    </source>
</evidence>
<evidence type="ECO:0000256" key="4">
    <source>
        <dbReference type="ARBA" id="ARBA00022989"/>
    </source>
</evidence>
<feature type="transmembrane region" description="Helical" evidence="6">
    <location>
        <begin position="305"/>
        <end position="325"/>
    </location>
</feature>
<feature type="transmembrane region" description="Helical" evidence="6">
    <location>
        <begin position="101"/>
        <end position="119"/>
    </location>
</feature>
<feature type="transmembrane region" description="Helical" evidence="6">
    <location>
        <begin position="273"/>
        <end position="293"/>
    </location>
</feature>
<evidence type="ECO:0000256" key="1">
    <source>
        <dbReference type="ARBA" id="ARBA00004651"/>
    </source>
</evidence>
<dbReference type="GO" id="GO:0015920">
    <property type="term" value="P:lipopolysaccharide transport"/>
    <property type="evidence" value="ECO:0007669"/>
    <property type="project" value="TreeGrafter"/>
</dbReference>
<dbReference type="PANTHER" id="PTHR33529">
    <property type="entry name" value="SLR0882 PROTEIN-RELATED"/>
    <property type="match status" value="1"/>
</dbReference>
<evidence type="ECO:0000256" key="3">
    <source>
        <dbReference type="ARBA" id="ARBA00022692"/>
    </source>
</evidence>